<dbReference type="Gramene" id="RZC59899">
    <property type="protein sequence ID" value="RZC59899"/>
    <property type="gene ID" value="C5167_007202"/>
</dbReference>
<name>A0A4Y7JJH2_PAPSO</name>
<protein>
    <recommendedName>
        <fullName evidence="2">BTB domain-containing protein</fullName>
    </recommendedName>
</protein>
<evidence type="ECO:0000313" key="4">
    <source>
        <dbReference type="Proteomes" id="UP000316621"/>
    </source>
</evidence>
<accession>A0A4Y7JJH2</accession>
<organism evidence="3 4">
    <name type="scientific">Papaver somniferum</name>
    <name type="common">Opium poppy</name>
    <dbReference type="NCBI Taxonomy" id="3469"/>
    <lineage>
        <taxon>Eukaryota</taxon>
        <taxon>Viridiplantae</taxon>
        <taxon>Streptophyta</taxon>
        <taxon>Embryophyta</taxon>
        <taxon>Tracheophyta</taxon>
        <taxon>Spermatophyta</taxon>
        <taxon>Magnoliopsida</taxon>
        <taxon>Ranunculales</taxon>
        <taxon>Papaveraceae</taxon>
        <taxon>Papaveroideae</taxon>
        <taxon>Papaver</taxon>
    </lineage>
</organism>
<dbReference type="SMART" id="SM00225">
    <property type="entry name" value="BTB"/>
    <property type="match status" value="2"/>
</dbReference>
<dbReference type="InterPro" id="IPR000210">
    <property type="entry name" value="BTB/POZ_dom"/>
</dbReference>
<dbReference type="InterPro" id="IPR011047">
    <property type="entry name" value="Quinoprotein_ADH-like_sf"/>
</dbReference>
<sequence>MFGAMFDDEWKLQPRGDELVKPEEKEYFIDRDPDCFSVLLNLLRTGKLHVPSNIPEKLLYMEANYYGLLDHVRTAKWGDFDSNRLRLASTVSGQAPGNCTAIRASPDGGCAVAHGGIVRVYDWMLEEHPPLNLEYQSVNDIGWMDSDKIVMSVRQNSTRHPGMGVFSSLTGELRHRFQLGDGKDQVKGFAAGALCFNSDSNKVLASCRETSNEGIWEWHQKVRFNVGGRIIETTATTLATARRDSMFGAMFDDEWKLQPRGDELVKPEEKEYFIDRDPDCFSVLLNLLRTGKLHVPSNIPEKLLYMEANYYGLLDHVRTAKWGDFDSNRLRLASTVSGQAPGNCTAIRASPDGGCAVAHGGIVRVYDWMLEEHPPLNLEYQSVNDIGWMDSDKIVMSVRQNSTRHPGMGVFSSLTGELRHRFQLGDGKDQVKGFAAGALCFNSDSNKVLASCRETSNEGILEWHQVTGKLTETSNQGIGVWDQVTGKQTDFFDFCLGGDAGKIQWLNGSNCLFVGGYIDDKYYINVLDFRDKSVVWSWPNGTKACVTASRIWDASPMDESKFCVVGGDDGTLGVLDLRSTKGGVRWNPYRDVECRYRPKLTCHAGQVFCSIDDEISVYYHGLDQWVLTSTLGRSQGGPIQDFSIGGDRLFALHIDENVIIETTATTLATARRDSMFGAMFDDEWKLQPRGDELVKPEEKEYFIDRDPDCFSVLLNLLRTGKLHVPSNIPEKLLYMEANYYGLLDHVRTAKWGDFDSNRLRLASTVSGQAPGNCTAIRASPDGGCAVAHGGIVRVYDWMLEEHPPLNLEYQSVNDIGWMDSDKIVMSVRQNSTRHPGMGVFSSLTGELRHRFQLGDGKDQVKGFAAGALCFNSDSNKVLASCRETSNEGIWEWHQVTGKLTETSNQGIGVWDQVTGKQTDFFDFCLGGDAGKIQWLNGSNCLFVGGYIDDKYYINVLDFRDKSVVWSWPNGTKACVTASRIWDASPMDEINMSCGAGLCSIDDEISVYYHGLDQWVLTSTLGRSQGGPIQDFSIGGDRLFALHIDENVFDVWETPSAPII</sequence>
<evidence type="ECO:0000313" key="3">
    <source>
        <dbReference type="EMBL" id="RZC59899.1"/>
    </source>
</evidence>
<dbReference type="InterPro" id="IPR015943">
    <property type="entry name" value="WD40/YVTN_repeat-like_dom_sf"/>
</dbReference>
<dbReference type="OMA" id="CWIDSEN"/>
<dbReference type="SUPFAM" id="SSF54695">
    <property type="entry name" value="POZ domain"/>
    <property type="match status" value="3"/>
</dbReference>
<dbReference type="PANTHER" id="PTHR14499">
    <property type="entry name" value="POTASSIUM CHANNEL TETRAMERIZATION DOMAIN-CONTAINING"/>
    <property type="match status" value="1"/>
</dbReference>
<dbReference type="InterPro" id="IPR003131">
    <property type="entry name" value="T1-type_BTB"/>
</dbReference>
<dbReference type="PROSITE" id="PS50097">
    <property type="entry name" value="BTB"/>
    <property type="match status" value="1"/>
</dbReference>
<dbReference type="SUPFAM" id="SSF50998">
    <property type="entry name" value="Quinoprotein alcohol dehydrogenase-like"/>
    <property type="match status" value="1"/>
</dbReference>
<gene>
    <name evidence="3" type="ORF">C5167_007202</name>
</gene>
<dbReference type="Gene3D" id="3.30.710.10">
    <property type="entry name" value="Potassium Channel Kv1.1, Chain A"/>
    <property type="match status" value="3"/>
</dbReference>
<feature type="domain" description="BTB" evidence="2">
    <location>
        <begin position="220"/>
        <end position="297"/>
    </location>
</feature>
<proteinExistence type="predicted"/>
<dbReference type="AlphaFoldDB" id="A0A4Y7JJH2"/>
<evidence type="ECO:0000259" key="2">
    <source>
        <dbReference type="PROSITE" id="PS50097"/>
    </source>
</evidence>
<dbReference type="Pfam" id="PF25279">
    <property type="entry name" value="Beta_prop_At2g24240"/>
    <property type="match status" value="6"/>
</dbReference>
<dbReference type="Gene3D" id="2.130.10.10">
    <property type="entry name" value="YVTN repeat-like/Quinoprotein amine dehydrogenase"/>
    <property type="match status" value="1"/>
</dbReference>
<dbReference type="InterPro" id="IPR057441">
    <property type="entry name" value="Beta_prop_At2g24240"/>
</dbReference>
<comment type="pathway">
    <text evidence="1">Protein modification; protein ubiquitination.</text>
</comment>
<dbReference type="Pfam" id="PF02214">
    <property type="entry name" value="BTB_2"/>
    <property type="match status" value="3"/>
</dbReference>
<reference evidence="3 4" key="1">
    <citation type="journal article" date="2018" name="Science">
        <title>The opium poppy genome and morphinan production.</title>
        <authorList>
            <person name="Guo L."/>
            <person name="Winzer T."/>
            <person name="Yang X."/>
            <person name="Li Y."/>
            <person name="Ning Z."/>
            <person name="He Z."/>
            <person name="Teodor R."/>
            <person name="Lu Y."/>
            <person name="Bowser T.A."/>
            <person name="Graham I.A."/>
            <person name="Ye K."/>
        </authorList>
    </citation>
    <scope>NUCLEOTIDE SEQUENCE [LARGE SCALE GENOMIC DNA]</scope>
    <source>
        <strain evidence="4">cv. HN1</strain>
        <tissue evidence="3">Leaves</tissue>
    </source>
</reference>
<evidence type="ECO:0000256" key="1">
    <source>
        <dbReference type="ARBA" id="ARBA00004906"/>
    </source>
</evidence>
<keyword evidence="4" id="KW-1185">Reference proteome</keyword>
<dbReference type="CDD" id="cd18316">
    <property type="entry name" value="BTB_POZ_KCTD-like"/>
    <property type="match status" value="2"/>
</dbReference>
<dbReference type="InterPro" id="IPR011333">
    <property type="entry name" value="SKP1/BTB/POZ_sf"/>
</dbReference>
<dbReference type="Proteomes" id="UP000316621">
    <property type="component" value="Chromosome 4"/>
</dbReference>
<dbReference type="PANTHER" id="PTHR14499:SF116">
    <property type="entry name" value="OSJNBA0029H02.24 PROTEIN"/>
    <property type="match status" value="1"/>
</dbReference>
<dbReference type="SUPFAM" id="SSF75011">
    <property type="entry name" value="3-carboxy-cis,cis-mucoante lactonizing enzyme"/>
    <property type="match status" value="1"/>
</dbReference>
<dbReference type="GO" id="GO:0051260">
    <property type="term" value="P:protein homooligomerization"/>
    <property type="evidence" value="ECO:0007669"/>
    <property type="project" value="InterPro"/>
</dbReference>
<dbReference type="EMBL" id="CM010718">
    <property type="protein sequence ID" value="RZC59899.1"/>
    <property type="molecule type" value="Genomic_DNA"/>
</dbReference>